<reference evidence="3 4" key="1">
    <citation type="journal article" date="2019" name="Int. J. Syst. Evol. Microbiol.">
        <title>The Global Catalogue of Microorganisms (GCM) 10K type strain sequencing project: providing services to taxonomists for standard genome sequencing and annotation.</title>
        <authorList>
            <consortium name="The Broad Institute Genomics Platform"/>
            <consortium name="The Broad Institute Genome Sequencing Center for Infectious Disease"/>
            <person name="Wu L."/>
            <person name="Ma J."/>
        </authorList>
    </citation>
    <scope>NUCLEOTIDE SEQUENCE [LARGE SCALE GENOMIC DNA]</scope>
    <source>
        <strain evidence="3 4">JCM 13584</strain>
    </source>
</reference>
<comment type="caution">
    <text evidence="3">The sequence shown here is derived from an EMBL/GenBank/DDBJ whole genome shotgun (WGS) entry which is preliminary data.</text>
</comment>
<feature type="region of interest" description="Disordered" evidence="1">
    <location>
        <begin position="757"/>
        <end position="798"/>
    </location>
</feature>
<name>A0ABN2QKW8_9MICO</name>
<feature type="transmembrane region" description="Helical" evidence="2">
    <location>
        <begin position="12"/>
        <end position="37"/>
    </location>
</feature>
<dbReference type="Proteomes" id="UP001499954">
    <property type="component" value="Unassembled WGS sequence"/>
</dbReference>
<evidence type="ECO:0000256" key="2">
    <source>
        <dbReference type="SAM" id="Phobius"/>
    </source>
</evidence>
<feature type="transmembrane region" description="Helical" evidence="2">
    <location>
        <begin position="821"/>
        <end position="844"/>
    </location>
</feature>
<evidence type="ECO:0000313" key="3">
    <source>
        <dbReference type="EMBL" id="GAA1954088.1"/>
    </source>
</evidence>
<keyword evidence="2" id="KW-0812">Transmembrane</keyword>
<keyword evidence="2" id="KW-1133">Transmembrane helix</keyword>
<dbReference type="Gene3D" id="3.40.190.10">
    <property type="entry name" value="Periplasmic binding protein-like II"/>
    <property type="match status" value="1"/>
</dbReference>
<gene>
    <name evidence="3" type="ORF">GCM10009717_19980</name>
</gene>
<keyword evidence="2" id="KW-0472">Membrane</keyword>
<protein>
    <recommendedName>
        <fullName evidence="5">PBP domain-containing protein</fullName>
    </recommendedName>
</protein>
<evidence type="ECO:0000256" key="1">
    <source>
        <dbReference type="SAM" id="MobiDB-lite"/>
    </source>
</evidence>
<keyword evidence="4" id="KW-1185">Reference proteome</keyword>
<organism evidence="3 4">
    <name type="scientific">Agromyces allii</name>
    <dbReference type="NCBI Taxonomy" id="393607"/>
    <lineage>
        <taxon>Bacteria</taxon>
        <taxon>Bacillati</taxon>
        <taxon>Actinomycetota</taxon>
        <taxon>Actinomycetes</taxon>
        <taxon>Micrococcales</taxon>
        <taxon>Microbacteriaceae</taxon>
        <taxon>Agromyces</taxon>
    </lineage>
</organism>
<proteinExistence type="predicted"/>
<sequence>MPDARTEGRRRSTWLASGTSGILTAAVVFGVMSLGALSATEPAAAADSSAVTVTAADQDRSPDPAPFPELAVTVSQTRDLVAQGIQVSWTGGEASTVPSQQTGGRNFLQIFQCWGDTAVDPEHPELPVGPDRSTCQYGGNLTPGATRDAFRDSDESVDPEDADYTVIGDGFASPTYTSIPFRSATGETVASIVDGKKVDVDVNTNQFFTANTTNEIPWAGSGGDGSGSVKFEVQTAMQSTALGCGAAVPAADGSVTGAPCWLVIVPRGTSDSGSANITQSGLFWDAWQHRLAVRLDFTPIGNRCPIGAAERQVAGSELVGAAISSWQPALCNAESGAIFSALTGAESDAAFAANGKDTAPMALTSLPLDADVTDTLAYAPIALTGLSISFAVDREPKSDGSVPVEASQRAGLPFTELKLTPRLVAKLLTNSYLDSLPTLADRDHLSHLDGETRVYNPRTLNNDPEFLAINDPEWAHQSLVAPSLADLLVPQGRSDPATMLWTYVTSDPDAAAFLAGEPDTWGMTVNPWSSTDAKLNPSGVAFSLPRTDFPKADPVEQAASGSSGAVNLVTWRPYVTDLATSAYDTLRGDGLALGAWDPLAFTPKYGKAARALPGQQRVLGLTDTASAARYQIYTAALMNPAGTYVPATNDAMLAAAAAMTADPDQPQVYGFDPKSTAAAGATTAYPLTMPVYAAASPYMEDDEVRASYADFIRFAATDGQTPGAGFGQLPDGYAPLPQAWRDIAVVAAGVIEAGAVPAPTPTPGPTNSGGSPAVTPNTPSTAVAPGASAPVPPAAGNPSAVDEVAAALAGATTPDDPETSALAAAVPASLLGGFAGALAVPFIGRMRRRI</sequence>
<evidence type="ECO:0000313" key="4">
    <source>
        <dbReference type="Proteomes" id="UP001499954"/>
    </source>
</evidence>
<evidence type="ECO:0008006" key="5">
    <source>
        <dbReference type="Google" id="ProtNLM"/>
    </source>
</evidence>
<accession>A0ABN2QKW8</accession>
<dbReference type="RefSeq" id="WP_344314700.1">
    <property type="nucleotide sequence ID" value="NZ_BAAAMK010000003.1"/>
</dbReference>
<feature type="compositionally biased region" description="Low complexity" evidence="1">
    <location>
        <begin position="765"/>
        <end position="789"/>
    </location>
</feature>
<dbReference type="EMBL" id="BAAAMK010000003">
    <property type="protein sequence ID" value="GAA1954088.1"/>
    <property type="molecule type" value="Genomic_DNA"/>
</dbReference>
<dbReference type="SUPFAM" id="SSF53850">
    <property type="entry name" value="Periplasmic binding protein-like II"/>
    <property type="match status" value="1"/>
</dbReference>